<accession>A0A2I0B372</accession>
<dbReference type="PANTHER" id="PTHR31676:SF76">
    <property type="entry name" value="OS05G0362300 PROTEIN"/>
    <property type="match status" value="1"/>
</dbReference>
<protein>
    <submittedName>
        <fullName evidence="2">Uncharacterized protein</fullName>
    </submittedName>
</protein>
<dbReference type="SUPFAM" id="SSF141562">
    <property type="entry name" value="At5g01610-like"/>
    <property type="match status" value="1"/>
</dbReference>
<dbReference type="PANTHER" id="PTHR31676">
    <property type="entry name" value="T31J12.3 PROTEIN-RELATED"/>
    <property type="match status" value="1"/>
</dbReference>
<gene>
    <name evidence="2" type="ORF">AXF42_Ash016031</name>
</gene>
<evidence type="ECO:0000313" key="3">
    <source>
        <dbReference type="Proteomes" id="UP000236161"/>
    </source>
</evidence>
<proteinExistence type="predicted"/>
<dbReference type="STRING" id="1088818.A0A2I0B372"/>
<evidence type="ECO:0000313" key="2">
    <source>
        <dbReference type="EMBL" id="PKA62239.1"/>
    </source>
</evidence>
<dbReference type="InterPro" id="IPR036758">
    <property type="entry name" value="At5g01610-like"/>
</dbReference>
<sequence length="179" mass="18867">MAPLHLLTLLILTSSATVATASNHSSPSAPITSPPSLRGLSAYDVLQSYGFPIGLLPKGALDYDLDPSTGGFSVHFNGTCSFSLEAYQIRYQSTVTGQISPDRLSNLRGVSVKVLLFWINIIEVVNSGDELDFSVGIASAGFPMDNFYISPQCGCGLNCDSGGRLGEESGAGVKLRSNM</sequence>
<dbReference type="InterPro" id="IPR007493">
    <property type="entry name" value="DUF538"/>
</dbReference>
<dbReference type="Gene3D" id="2.30.240.10">
    <property type="entry name" value="At5g01610-like"/>
    <property type="match status" value="1"/>
</dbReference>
<feature type="chain" id="PRO_5014194535" evidence="1">
    <location>
        <begin position="22"/>
        <end position="179"/>
    </location>
</feature>
<dbReference type="AlphaFoldDB" id="A0A2I0B372"/>
<evidence type="ECO:0000256" key="1">
    <source>
        <dbReference type="SAM" id="SignalP"/>
    </source>
</evidence>
<dbReference type="EMBL" id="KZ451918">
    <property type="protein sequence ID" value="PKA62239.1"/>
    <property type="molecule type" value="Genomic_DNA"/>
</dbReference>
<dbReference type="OrthoDB" id="1897482at2759"/>
<feature type="signal peptide" evidence="1">
    <location>
        <begin position="1"/>
        <end position="21"/>
    </location>
</feature>
<keyword evidence="3" id="KW-1185">Reference proteome</keyword>
<organism evidence="2 3">
    <name type="scientific">Apostasia shenzhenica</name>
    <dbReference type="NCBI Taxonomy" id="1088818"/>
    <lineage>
        <taxon>Eukaryota</taxon>
        <taxon>Viridiplantae</taxon>
        <taxon>Streptophyta</taxon>
        <taxon>Embryophyta</taxon>
        <taxon>Tracheophyta</taxon>
        <taxon>Spermatophyta</taxon>
        <taxon>Magnoliopsida</taxon>
        <taxon>Liliopsida</taxon>
        <taxon>Asparagales</taxon>
        <taxon>Orchidaceae</taxon>
        <taxon>Apostasioideae</taxon>
        <taxon>Apostasia</taxon>
    </lineage>
</organism>
<dbReference type="Proteomes" id="UP000236161">
    <property type="component" value="Unassembled WGS sequence"/>
</dbReference>
<dbReference type="Pfam" id="PF04398">
    <property type="entry name" value="DUF538"/>
    <property type="match status" value="1"/>
</dbReference>
<name>A0A2I0B372_9ASPA</name>
<keyword evidence="1" id="KW-0732">Signal</keyword>
<reference evidence="2 3" key="1">
    <citation type="journal article" date="2017" name="Nature">
        <title>The Apostasia genome and the evolution of orchids.</title>
        <authorList>
            <person name="Zhang G.Q."/>
            <person name="Liu K.W."/>
            <person name="Li Z."/>
            <person name="Lohaus R."/>
            <person name="Hsiao Y.Y."/>
            <person name="Niu S.C."/>
            <person name="Wang J.Y."/>
            <person name="Lin Y.C."/>
            <person name="Xu Q."/>
            <person name="Chen L.J."/>
            <person name="Yoshida K."/>
            <person name="Fujiwara S."/>
            <person name="Wang Z.W."/>
            <person name="Zhang Y.Q."/>
            <person name="Mitsuda N."/>
            <person name="Wang M."/>
            <person name="Liu G.H."/>
            <person name="Pecoraro L."/>
            <person name="Huang H.X."/>
            <person name="Xiao X.J."/>
            <person name="Lin M."/>
            <person name="Wu X.Y."/>
            <person name="Wu W.L."/>
            <person name="Chen Y.Y."/>
            <person name="Chang S.B."/>
            <person name="Sakamoto S."/>
            <person name="Ohme-Takagi M."/>
            <person name="Yagi M."/>
            <person name="Zeng S.J."/>
            <person name="Shen C.Y."/>
            <person name="Yeh C.M."/>
            <person name="Luo Y.B."/>
            <person name="Tsai W.C."/>
            <person name="Van de Peer Y."/>
            <person name="Liu Z.J."/>
        </authorList>
    </citation>
    <scope>NUCLEOTIDE SEQUENCE [LARGE SCALE GENOMIC DNA]</scope>
    <source>
        <strain evidence="3">cv. Shenzhen</strain>
        <tissue evidence="2">Stem</tissue>
    </source>
</reference>